<proteinExistence type="predicted"/>
<accession>A0A6J6H558</accession>
<dbReference type="EMBL" id="CAEZUR010000036">
    <property type="protein sequence ID" value="CAB4606949.1"/>
    <property type="molecule type" value="Genomic_DNA"/>
</dbReference>
<organism evidence="1">
    <name type="scientific">freshwater metagenome</name>
    <dbReference type="NCBI Taxonomy" id="449393"/>
    <lineage>
        <taxon>unclassified sequences</taxon>
        <taxon>metagenomes</taxon>
        <taxon>ecological metagenomes</taxon>
    </lineage>
</organism>
<name>A0A6J6H558_9ZZZZ</name>
<sequence>MMFFTLRNGCSRTSSYIAQNGQDYRLPDTSETASWVSICSRWLNNPSTSFTGNEGISPSVFPHNVEVDFQLPPLKPLFIFYKPVDSAKLTSEVIDIGGGILVNTADLARQEAFIRKIAWDSRRAVA</sequence>
<reference evidence="1" key="1">
    <citation type="submission" date="2020-05" db="EMBL/GenBank/DDBJ databases">
        <authorList>
            <person name="Chiriac C."/>
            <person name="Salcher M."/>
            <person name="Ghai R."/>
            <person name="Kavagutti S V."/>
        </authorList>
    </citation>
    <scope>NUCLEOTIDE SEQUENCE</scope>
</reference>
<evidence type="ECO:0000313" key="1">
    <source>
        <dbReference type="EMBL" id="CAB4606949.1"/>
    </source>
</evidence>
<dbReference type="AlphaFoldDB" id="A0A6J6H558"/>
<protein>
    <submittedName>
        <fullName evidence="1">Unannotated protein</fullName>
    </submittedName>
</protein>
<gene>
    <name evidence="1" type="ORF">UFOPK1843_00571</name>
</gene>